<keyword evidence="3" id="KW-1185">Reference proteome</keyword>
<proteinExistence type="inferred from homology"/>
<gene>
    <name evidence="2" type="ORF">HUK38_14520</name>
</gene>
<evidence type="ECO:0000313" key="3">
    <source>
        <dbReference type="Proteomes" id="UP000548632"/>
    </source>
</evidence>
<evidence type="ECO:0000313" key="2">
    <source>
        <dbReference type="EMBL" id="MBB1127418.1"/>
    </source>
</evidence>
<feature type="non-terminal residue" evidence="2">
    <location>
        <position position="92"/>
    </location>
</feature>
<dbReference type="InterPro" id="IPR023696">
    <property type="entry name" value="Ureohydrolase_dom_sf"/>
</dbReference>
<dbReference type="Proteomes" id="UP000548632">
    <property type="component" value="Unassembled WGS sequence"/>
</dbReference>
<evidence type="ECO:0000256" key="1">
    <source>
        <dbReference type="PROSITE-ProRule" id="PRU00742"/>
    </source>
</evidence>
<comment type="similarity">
    <text evidence="1">Belongs to the arginase family.</text>
</comment>
<reference evidence="2 3" key="1">
    <citation type="journal article" date="2020" name="Arch. Microbiol.">
        <title>The genome sequence of the giant phototrophic gammaproteobacterium Thiospirillum jenense gives insight into its physiological properties and phylogenetic relationships.</title>
        <authorList>
            <person name="Imhoff J.F."/>
            <person name="Meyer T.E."/>
            <person name="Kyndt J.A."/>
        </authorList>
    </citation>
    <scope>NUCLEOTIDE SEQUENCE [LARGE SCALE GENOMIC DNA]</scope>
    <source>
        <strain evidence="2 3">DSM 216</strain>
    </source>
</reference>
<dbReference type="AlphaFoldDB" id="A0A839HLM2"/>
<sequence>MIFDHKQSLNFGGLPAKYTALENAQIVVIPVPYDGTSTWIKGADHGPAAILEASTNMELYDIATDSQLYQLGIYTAPPMIIPDTPEQVFQSV</sequence>
<organism evidence="2 3">
    <name type="scientific">Thiospirillum jenense</name>
    <dbReference type="NCBI Taxonomy" id="1653858"/>
    <lineage>
        <taxon>Bacteria</taxon>
        <taxon>Pseudomonadati</taxon>
        <taxon>Pseudomonadota</taxon>
        <taxon>Gammaproteobacteria</taxon>
        <taxon>Chromatiales</taxon>
        <taxon>Chromatiaceae</taxon>
        <taxon>Thiospirillum</taxon>
    </lineage>
</organism>
<accession>A0A839HLM2</accession>
<dbReference type="EMBL" id="JABVCQ010000071">
    <property type="protein sequence ID" value="MBB1127418.1"/>
    <property type="molecule type" value="Genomic_DNA"/>
</dbReference>
<comment type="caution">
    <text evidence="2">The sequence shown here is derived from an EMBL/GenBank/DDBJ whole genome shotgun (WGS) entry which is preliminary data.</text>
</comment>
<protein>
    <submittedName>
        <fullName evidence="2">Arginase family protein</fullName>
    </submittedName>
</protein>
<dbReference type="PROSITE" id="PS51409">
    <property type="entry name" value="ARGINASE_2"/>
    <property type="match status" value="1"/>
</dbReference>
<dbReference type="Gene3D" id="3.40.800.10">
    <property type="entry name" value="Ureohydrolase domain"/>
    <property type="match status" value="1"/>
</dbReference>
<dbReference type="Pfam" id="PF00491">
    <property type="entry name" value="Arginase"/>
    <property type="match status" value="1"/>
</dbReference>
<dbReference type="InterPro" id="IPR006035">
    <property type="entry name" value="Ureohydrolase"/>
</dbReference>
<dbReference type="GO" id="GO:0016813">
    <property type="term" value="F:hydrolase activity, acting on carbon-nitrogen (but not peptide) bonds, in linear amidines"/>
    <property type="evidence" value="ECO:0007669"/>
    <property type="project" value="UniProtKB-ARBA"/>
</dbReference>
<dbReference type="SUPFAM" id="SSF52768">
    <property type="entry name" value="Arginase/deacetylase"/>
    <property type="match status" value="1"/>
</dbReference>
<dbReference type="GO" id="GO:0046872">
    <property type="term" value="F:metal ion binding"/>
    <property type="evidence" value="ECO:0007669"/>
    <property type="project" value="InterPro"/>
</dbReference>
<name>A0A839HLM2_9GAMM</name>